<gene>
    <name evidence="2" type="ORF">B2J93_5620</name>
</gene>
<dbReference type="EMBL" id="MZNU01000078">
    <property type="protein sequence ID" value="OWP05102.1"/>
    <property type="molecule type" value="Genomic_DNA"/>
</dbReference>
<organism evidence="2 3">
    <name type="scientific">Diplocarpon coronariae</name>
    <dbReference type="NCBI Taxonomy" id="2795749"/>
    <lineage>
        <taxon>Eukaryota</taxon>
        <taxon>Fungi</taxon>
        <taxon>Dikarya</taxon>
        <taxon>Ascomycota</taxon>
        <taxon>Pezizomycotina</taxon>
        <taxon>Leotiomycetes</taxon>
        <taxon>Helotiales</taxon>
        <taxon>Drepanopezizaceae</taxon>
        <taxon>Diplocarpon</taxon>
    </lineage>
</organism>
<comment type="caution">
    <text evidence="2">The sequence shown here is derived from an EMBL/GenBank/DDBJ whole genome shotgun (WGS) entry which is preliminary data.</text>
</comment>
<feature type="compositionally biased region" description="Polar residues" evidence="1">
    <location>
        <begin position="1"/>
        <end position="16"/>
    </location>
</feature>
<feature type="region of interest" description="Disordered" evidence="1">
    <location>
        <begin position="1"/>
        <end position="28"/>
    </location>
</feature>
<proteinExistence type="predicted"/>
<evidence type="ECO:0000313" key="3">
    <source>
        <dbReference type="Proteomes" id="UP000242519"/>
    </source>
</evidence>
<keyword evidence="3" id="KW-1185">Reference proteome</keyword>
<name>A0A218ZBI6_9HELO</name>
<evidence type="ECO:0000313" key="2">
    <source>
        <dbReference type="EMBL" id="OWP05102.1"/>
    </source>
</evidence>
<reference evidence="2 3" key="1">
    <citation type="submission" date="2017-04" db="EMBL/GenBank/DDBJ databases">
        <title>Draft genome sequence of Marssonina coronaria NL1: causal agent of apple blotch.</title>
        <authorList>
            <person name="Cheng Q."/>
        </authorList>
    </citation>
    <scope>NUCLEOTIDE SEQUENCE [LARGE SCALE GENOMIC DNA]</scope>
    <source>
        <strain evidence="2 3">NL1</strain>
    </source>
</reference>
<accession>A0A218ZBI6</accession>
<sequence>MSINGQELSGRGNTHLPQIGAGSRPRRPFGTVAASEVVGPLSLSLSASASPPPSIRPRPAPVLGLLGRVRGGPGPVLERRGAGGGFEGGRAAGSWVAACSRGRRLVALLAADEPVAPAEACGERGTLTSTGGGGCEAVLVS</sequence>
<dbReference type="AlphaFoldDB" id="A0A218ZBI6"/>
<protein>
    <submittedName>
        <fullName evidence="2">Uncharacterized protein</fullName>
    </submittedName>
</protein>
<dbReference type="Proteomes" id="UP000242519">
    <property type="component" value="Unassembled WGS sequence"/>
</dbReference>
<evidence type="ECO:0000256" key="1">
    <source>
        <dbReference type="SAM" id="MobiDB-lite"/>
    </source>
</evidence>
<dbReference type="InParanoid" id="A0A218ZBI6"/>